<dbReference type="AlphaFoldDB" id="A0A375IZQ9"/>
<gene>
    <name evidence="2" type="ORF">CBM2634_A170110</name>
</gene>
<dbReference type="Proteomes" id="UP000256805">
    <property type="component" value="Unassembled WGS sequence"/>
</dbReference>
<evidence type="ECO:0000313" key="2">
    <source>
        <dbReference type="EMBL" id="SPR97380.1"/>
    </source>
</evidence>
<accession>A0A375IZQ9</accession>
<name>A0A375IZQ9_9BURK</name>
<organism evidence="2 3">
    <name type="scientific">Cupriavidus taiwanensis</name>
    <dbReference type="NCBI Taxonomy" id="164546"/>
    <lineage>
        <taxon>Bacteria</taxon>
        <taxon>Pseudomonadati</taxon>
        <taxon>Pseudomonadota</taxon>
        <taxon>Betaproteobacteria</taxon>
        <taxon>Burkholderiales</taxon>
        <taxon>Burkholderiaceae</taxon>
        <taxon>Cupriavidus</taxon>
    </lineage>
</organism>
<protein>
    <submittedName>
        <fullName evidence="2">Uncharacterized protein</fullName>
    </submittedName>
</protein>
<dbReference type="EMBL" id="OVTA01000009">
    <property type="protein sequence ID" value="SPR97380.1"/>
    <property type="molecule type" value="Genomic_DNA"/>
</dbReference>
<proteinExistence type="predicted"/>
<feature type="region of interest" description="Disordered" evidence="1">
    <location>
        <begin position="1"/>
        <end position="26"/>
    </location>
</feature>
<sequence length="45" mass="5153">MRNSGVVEVQGHQTQLSQHRRAEGEAIKPIHRMNLSMFHVGTKKK</sequence>
<evidence type="ECO:0000313" key="3">
    <source>
        <dbReference type="Proteomes" id="UP000256805"/>
    </source>
</evidence>
<reference evidence="2 3" key="1">
    <citation type="submission" date="2018-01" db="EMBL/GenBank/DDBJ databases">
        <authorList>
            <person name="Gaut B.S."/>
            <person name="Morton B.R."/>
            <person name="Clegg M.T."/>
            <person name="Duvall M.R."/>
        </authorList>
    </citation>
    <scope>NUCLEOTIDE SEQUENCE [LARGE SCALE GENOMIC DNA]</scope>
    <source>
        <strain evidence="2">Cupriavidus taiwanensis cmp 52</strain>
    </source>
</reference>
<evidence type="ECO:0000256" key="1">
    <source>
        <dbReference type="SAM" id="MobiDB-lite"/>
    </source>
</evidence>